<gene>
    <name evidence="1" type="ORF">CAAN4_H23970</name>
</gene>
<dbReference type="EMBL" id="OZ004260">
    <property type="protein sequence ID" value="CAK7922209.1"/>
    <property type="molecule type" value="Genomic_DNA"/>
</dbReference>
<accession>A0ABP0ELV9</accession>
<organism evidence="1 2">
    <name type="scientific">[Candida] anglica</name>
    <dbReference type="NCBI Taxonomy" id="148631"/>
    <lineage>
        <taxon>Eukaryota</taxon>
        <taxon>Fungi</taxon>
        <taxon>Dikarya</taxon>
        <taxon>Ascomycota</taxon>
        <taxon>Saccharomycotina</taxon>
        <taxon>Pichiomycetes</taxon>
        <taxon>Debaryomycetaceae</taxon>
        <taxon>Kurtzmaniella</taxon>
    </lineage>
</organism>
<name>A0ABP0ELV9_9ASCO</name>
<dbReference type="Proteomes" id="UP001497600">
    <property type="component" value="Chromosome H"/>
</dbReference>
<evidence type="ECO:0000313" key="1">
    <source>
        <dbReference type="EMBL" id="CAK7922209.1"/>
    </source>
</evidence>
<reference evidence="1 2" key="1">
    <citation type="submission" date="2024-01" db="EMBL/GenBank/DDBJ databases">
        <authorList>
            <consortium name="Genoscope - CEA"/>
            <person name="William W."/>
        </authorList>
    </citation>
    <scope>NUCLEOTIDE SEQUENCE [LARGE SCALE GENOMIC DNA]</scope>
    <source>
        <strain evidence="1 2">29B2s-10</strain>
    </source>
</reference>
<proteinExistence type="predicted"/>
<evidence type="ECO:0000313" key="2">
    <source>
        <dbReference type="Proteomes" id="UP001497600"/>
    </source>
</evidence>
<keyword evidence="2" id="KW-1185">Reference proteome</keyword>
<sequence length="143" mass="16289">MDETERPDPILMQVPLIKNPLYQPPRAITLNTNYNKLLPTLSTSVIPPKVNLTGQTIQEWKNDIETIKNDKFDSTRNAKIIDDFNNWVKEKQLRVAPGYDYSPGRVMVPGRVEKPHAEVSDTIKESDPVNELDVVFGKTQISE</sequence>
<protein>
    <submittedName>
        <fullName evidence="1">Uncharacterized protein</fullName>
    </submittedName>
</protein>